<protein>
    <submittedName>
        <fullName evidence="3">CdaR family protein</fullName>
    </submittedName>
</protein>
<keyword evidence="2" id="KW-0732">Signal</keyword>
<organism evidence="3 4">
    <name type="scientific">Planococcus shixiaomingii</name>
    <dbReference type="NCBI Taxonomy" id="3058393"/>
    <lineage>
        <taxon>Bacteria</taxon>
        <taxon>Bacillati</taxon>
        <taxon>Bacillota</taxon>
        <taxon>Bacilli</taxon>
        <taxon>Bacillales</taxon>
        <taxon>Caryophanaceae</taxon>
        <taxon>Planococcus</taxon>
    </lineage>
</organism>
<proteinExistence type="predicted"/>
<dbReference type="RefSeq" id="WP_300986770.1">
    <property type="nucleotide sequence ID" value="NZ_CP129236.1"/>
</dbReference>
<accession>A0ABT8N580</accession>
<evidence type="ECO:0000256" key="2">
    <source>
        <dbReference type="SAM" id="SignalP"/>
    </source>
</evidence>
<sequence length="335" mass="36823">MDKMMSNPWFLRITALLLALLLFFSVKANDDAANPVETTTMTEEIEDVELEVYYDNTSLMVSGLPKTVDLTITGPTSIVQTARQIKDFTLFVDLRDLPIGQHQVPVQAENLSEQLRVRVDPSVVDVTIEERVTQEFRIEPEMNERLLKEGFVLESMEAKPNVVTVTGSKSVIDAISFVKATVTGEQNIDESFTAEANVRVLANDLTKLENVTIEPGVVDVNVEVEEYSKEVPVTIKQNGKPRTGIAIDSLTSSNETVRIYGPQTAVDQIKEYPIEINVGVITATDRDVEIDLKAPSGTTAVKPGKVTVEADITLDDAAELPDSDEDPEIADESTP</sequence>
<reference evidence="3 4" key="1">
    <citation type="submission" date="2023-06" db="EMBL/GenBank/DDBJ databases">
        <title>Novel species in genus Planococcus.</title>
        <authorList>
            <person name="Ning S."/>
        </authorList>
    </citation>
    <scope>NUCLEOTIDE SEQUENCE [LARGE SCALE GENOMIC DNA]</scope>
    <source>
        <strain evidence="3 4">N028</strain>
    </source>
</reference>
<gene>
    <name evidence="3" type="ORF">QWY14_14625</name>
</gene>
<evidence type="ECO:0000313" key="4">
    <source>
        <dbReference type="Proteomes" id="UP001172055"/>
    </source>
</evidence>
<keyword evidence="4" id="KW-1185">Reference proteome</keyword>
<comment type="caution">
    <text evidence="3">The sequence shown here is derived from an EMBL/GenBank/DDBJ whole genome shotgun (WGS) entry which is preliminary data.</text>
</comment>
<dbReference type="Pfam" id="PF07949">
    <property type="entry name" value="YbbR"/>
    <property type="match status" value="3"/>
</dbReference>
<feature type="signal peptide" evidence="2">
    <location>
        <begin position="1"/>
        <end position="28"/>
    </location>
</feature>
<dbReference type="EMBL" id="JAUJWV010000003">
    <property type="protein sequence ID" value="MDN7243036.1"/>
    <property type="molecule type" value="Genomic_DNA"/>
</dbReference>
<name>A0ABT8N580_9BACL</name>
<dbReference type="Gene3D" id="2.170.120.40">
    <property type="entry name" value="YbbR-like domain"/>
    <property type="match status" value="2"/>
</dbReference>
<dbReference type="Proteomes" id="UP001172055">
    <property type="component" value="Unassembled WGS sequence"/>
</dbReference>
<dbReference type="PANTHER" id="PTHR37804">
    <property type="entry name" value="CDAA REGULATORY PROTEIN CDAR"/>
    <property type="match status" value="1"/>
</dbReference>
<feature type="chain" id="PRO_5045762265" evidence="2">
    <location>
        <begin position="29"/>
        <end position="335"/>
    </location>
</feature>
<dbReference type="InterPro" id="IPR053154">
    <property type="entry name" value="c-di-AMP_regulator"/>
</dbReference>
<dbReference type="InterPro" id="IPR012505">
    <property type="entry name" value="YbbR"/>
</dbReference>
<dbReference type="PANTHER" id="PTHR37804:SF1">
    <property type="entry name" value="CDAA REGULATORY PROTEIN CDAR"/>
    <property type="match status" value="1"/>
</dbReference>
<dbReference type="Gene3D" id="2.170.120.30">
    <property type="match status" value="1"/>
</dbReference>
<evidence type="ECO:0000256" key="1">
    <source>
        <dbReference type="SAM" id="MobiDB-lite"/>
    </source>
</evidence>
<feature type="region of interest" description="Disordered" evidence="1">
    <location>
        <begin position="314"/>
        <end position="335"/>
    </location>
</feature>
<evidence type="ECO:0000313" key="3">
    <source>
        <dbReference type="EMBL" id="MDN7243036.1"/>
    </source>
</evidence>